<protein>
    <recommendedName>
        <fullName evidence="6">FecR protein domain-containing protein</fullName>
    </recommendedName>
</protein>
<feature type="compositionally biased region" description="Polar residues" evidence="1">
    <location>
        <begin position="322"/>
        <end position="331"/>
    </location>
</feature>
<organism evidence="4 5">
    <name type="scientific">Candidatus Ozemobacter sibiricus</name>
    <dbReference type="NCBI Taxonomy" id="2268124"/>
    <lineage>
        <taxon>Bacteria</taxon>
        <taxon>Candidatus Ozemobacteria</taxon>
        <taxon>Candidatus Ozemobacterales</taxon>
        <taxon>Candidatus Ozemobacteraceae</taxon>
        <taxon>Candidatus Ozemobacter</taxon>
    </lineage>
</organism>
<accession>A0A367ZPG5</accession>
<feature type="domain" description="FecR protein" evidence="2">
    <location>
        <begin position="207"/>
        <end position="266"/>
    </location>
</feature>
<evidence type="ECO:0000256" key="1">
    <source>
        <dbReference type="SAM" id="MobiDB-lite"/>
    </source>
</evidence>
<dbReference type="InterPro" id="IPR006860">
    <property type="entry name" value="FecR"/>
</dbReference>
<evidence type="ECO:0000259" key="3">
    <source>
        <dbReference type="Pfam" id="PF13490"/>
    </source>
</evidence>
<comment type="caution">
    <text evidence="4">The sequence shown here is derived from an EMBL/GenBank/DDBJ whole genome shotgun (WGS) entry which is preliminary data.</text>
</comment>
<dbReference type="AlphaFoldDB" id="A0A367ZPG5"/>
<proteinExistence type="predicted"/>
<dbReference type="InterPro" id="IPR027383">
    <property type="entry name" value="Znf_put"/>
</dbReference>
<evidence type="ECO:0008006" key="6">
    <source>
        <dbReference type="Google" id="ProtNLM"/>
    </source>
</evidence>
<dbReference type="InterPro" id="IPR041916">
    <property type="entry name" value="Anti_sigma_zinc_sf"/>
</dbReference>
<sequence>MNERPCPASLDFQAYVDDQLEAPARQQLEAHVRTCARCARDLERTRAFFADLQVVCAVGAGDLATPAQINRVMDRLARAHPERPASPRWRAWLEALGLSADAWRPLLAGATLLLLMVAGLAFYSAVPRRAPPTVAPSPTPTLAASPFTYTLSAPSRQYLLEGGGPGRALPVQGVLQTGRVYHLPPMGKLFVSYKSENRLELSQQAVFEVSDSGLHLRTGDLMCRLQKSGRDLVIHTPAGTITPVGTTFFVEVRPRSTRVTLEKGRVILRTPTETVSLERPGTLFMRPDGQITTHFEASDVSIRLPEGHLPGPRTLERPPQPETATSLREGY</sequence>
<dbReference type="Gene3D" id="2.60.120.1440">
    <property type="match status" value="1"/>
</dbReference>
<dbReference type="Pfam" id="PF04773">
    <property type="entry name" value="FecR"/>
    <property type="match status" value="1"/>
</dbReference>
<dbReference type="Gene3D" id="1.10.10.1320">
    <property type="entry name" value="Anti-sigma factor, zinc-finger domain"/>
    <property type="match status" value="1"/>
</dbReference>
<feature type="region of interest" description="Disordered" evidence="1">
    <location>
        <begin position="303"/>
        <end position="331"/>
    </location>
</feature>
<name>A0A367ZPG5_9BACT</name>
<evidence type="ECO:0000313" key="4">
    <source>
        <dbReference type="EMBL" id="RCK79737.1"/>
    </source>
</evidence>
<evidence type="ECO:0000313" key="5">
    <source>
        <dbReference type="Proteomes" id="UP000252355"/>
    </source>
</evidence>
<dbReference type="Pfam" id="PF13490">
    <property type="entry name" value="zf-HC2"/>
    <property type="match status" value="1"/>
</dbReference>
<evidence type="ECO:0000259" key="2">
    <source>
        <dbReference type="Pfam" id="PF04773"/>
    </source>
</evidence>
<feature type="domain" description="Putative zinc-finger" evidence="3">
    <location>
        <begin position="13"/>
        <end position="39"/>
    </location>
</feature>
<gene>
    <name evidence="4" type="ORF">OZSIB_4209</name>
</gene>
<reference evidence="4 5" key="1">
    <citation type="submission" date="2018-05" db="EMBL/GenBank/DDBJ databases">
        <title>A metagenomic window into the 2 km-deep terrestrial subsurface aquifer revealed taxonomically and functionally diverse microbial community comprising novel uncultured bacterial lineages.</title>
        <authorList>
            <person name="Kadnikov V.V."/>
            <person name="Mardanov A.V."/>
            <person name="Beletsky A.V."/>
            <person name="Banks D."/>
            <person name="Pimenov N.V."/>
            <person name="Frank Y.A."/>
            <person name="Karnachuk O.V."/>
            <person name="Ravin N.V."/>
        </authorList>
    </citation>
    <scope>NUCLEOTIDE SEQUENCE [LARGE SCALE GENOMIC DNA]</scope>
    <source>
        <strain evidence="4">BY5</strain>
    </source>
</reference>
<dbReference type="Proteomes" id="UP000252355">
    <property type="component" value="Unassembled WGS sequence"/>
</dbReference>
<dbReference type="EMBL" id="QOQW01000011">
    <property type="protein sequence ID" value="RCK79737.1"/>
    <property type="molecule type" value="Genomic_DNA"/>
</dbReference>